<keyword evidence="2" id="KW-1133">Transmembrane helix</keyword>
<keyword evidence="2" id="KW-0472">Membrane</keyword>
<dbReference type="EMBL" id="MQSV01000005">
    <property type="protein sequence ID" value="OKL46616.1"/>
    <property type="molecule type" value="Genomic_DNA"/>
</dbReference>
<name>A0A1Q5PK68_9ACTO</name>
<feature type="transmembrane region" description="Helical" evidence="2">
    <location>
        <begin position="327"/>
        <end position="349"/>
    </location>
</feature>
<evidence type="ECO:0000256" key="3">
    <source>
        <dbReference type="SAM" id="SignalP"/>
    </source>
</evidence>
<feature type="region of interest" description="Disordered" evidence="1">
    <location>
        <begin position="354"/>
        <end position="375"/>
    </location>
</feature>
<organism evidence="4 5">
    <name type="scientific">Boudabousia liubingyangii</name>
    <dbReference type="NCBI Taxonomy" id="1921764"/>
    <lineage>
        <taxon>Bacteria</taxon>
        <taxon>Bacillati</taxon>
        <taxon>Actinomycetota</taxon>
        <taxon>Actinomycetes</taxon>
        <taxon>Actinomycetales</taxon>
        <taxon>Actinomycetaceae</taxon>
        <taxon>Boudabousia</taxon>
    </lineage>
</organism>
<keyword evidence="2" id="KW-0812">Transmembrane</keyword>
<sequence>MKRLNFKRAITAVAGTLLLLTPLTSAPLALAEPGDDPLKQTVNEDEAYSTDPVTITQGHMDIGPRVIDGKFQLAVRDDSKETPVWRDPSSVVLELGQAAHLTVPENGQYDFTGAKGGQKVYVVPQSQIAQVPWLGWNTQSPEVTKLLNRGVNLTFLGAQGPGNVNVYLESGNFSKPVQLWDKRDPKPQSIWVDLNTHTHANWVFTEPGVYQLALGIAGTDTAGKVYQASTVLKFAVGVPADQARNAKWEGEVPAVPAPSAALASSGSNQPAPQAEASAEGNGTAGSNQASASAEKPAQPAATPAANQNPGGQANPAQPQPSEGGSGLNWLLIGFAGAGALVLIAGVLVYTSKSKSAREAAKAEVEAEAGSGSAEK</sequence>
<reference evidence="4 5" key="1">
    <citation type="submission" date="2016-11" db="EMBL/GenBank/DDBJ databases">
        <title>Actinomyces gypaetusis sp. nov. isolated from the vulture Gypaetus barbatus in Qinghai Tibet Plateau China.</title>
        <authorList>
            <person name="Meng X."/>
        </authorList>
    </citation>
    <scope>NUCLEOTIDE SEQUENCE [LARGE SCALE GENOMIC DNA]</scope>
    <source>
        <strain evidence="4 5">VUL4_2</strain>
    </source>
</reference>
<keyword evidence="3" id="KW-0732">Signal</keyword>
<evidence type="ECO:0000256" key="2">
    <source>
        <dbReference type="SAM" id="Phobius"/>
    </source>
</evidence>
<feature type="region of interest" description="Disordered" evidence="1">
    <location>
        <begin position="258"/>
        <end position="322"/>
    </location>
</feature>
<dbReference type="RefSeq" id="WP_073709641.1">
    <property type="nucleotide sequence ID" value="NZ_MQSV01000005.1"/>
</dbReference>
<dbReference type="AlphaFoldDB" id="A0A1Q5PK68"/>
<evidence type="ECO:0008006" key="6">
    <source>
        <dbReference type="Google" id="ProtNLM"/>
    </source>
</evidence>
<evidence type="ECO:0000256" key="1">
    <source>
        <dbReference type="SAM" id="MobiDB-lite"/>
    </source>
</evidence>
<gene>
    <name evidence="4" type="ORF">BSR29_07290</name>
</gene>
<evidence type="ECO:0000313" key="4">
    <source>
        <dbReference type="EMBL" id="OKL46616.1"/>
    </source>
</evidence>
<dbReference type="STRING" id="1921764.BSR28_04975"/>
<dbReference type="Proteomes" id="UP000186785">
    <property type="component" value="Unassembled WGS sequence"/>
</dbReference>
<feature type="signal peptide" evidence="3">
    <location>
        <begin position="1"/>
        <end position="31"/>
    </location>
</feature>
<feature type="chain" id="PRO_5012863687" description="Surface-anchored protein" evidence="3">
    <location>
        <begin position="32"/>
        <end position="375"/>
    </location>
</feature>
<dbReference type="NCBIfam" id="NF038134">
    <property type="entry name" value="choice_anch_M"/>
    <property type="match status" value="1"/>
</dbReference>
<dbReference type="OrthoDB" id="4424311at2"/>
<evidence type="ECO:0000313" key="5">
    <source>
        <dbReference type="Proteomes" id="UP000186785"/>
    </source>
</evidence>
<accession>A0A1Q5PK68</accession>
<comment type="caution">
    <text evidence="4">The sequence shown here is derived from an EMBL/GenBank/DDBJ whole genome shotgun (WGS) entry which is preliminary data.</text>
</comment>
<keyword evidence="5" id="KW-1185">Reference proteome</keyword>
<dbReference type="NCBIfam" id="TIGR03769">
    <property type="entry name" value="P_ac_wall_RPT"/>
    <property type="match status" value="1"/>
</dbReference>
<proteinExistence type="predicted"/>
<protein>
    <recommendedName>
        <fullName evidence="6">Surface-anchored protein</fullName>
    </recommendedName>
</protein>
<feature type="compositionally biased region" description="Basic and acidic residues" evidence="1">
    <location>
        <begin position="355"/>
        <end position="364"/>
    </location>
</feature>
<feature type="compositionally biased region" description="Low complexity" evidence="1">
    <location>
        <begin position="296"/>
        <end position="320"/>
    </location>
</feature>
<dbReference type="InterPro" id="IPR022435">
    <property type="entry name" value="Surface-anchored_actinobac"/>
</dbReference>